<organism evidence="1 2">
    <name type="scientific">Paragonimus heterotremus</name>
    <dbReference type="NCBI Taxonomy" id="100268"/>
    <lineage>
        <taxon>Eukaryota</taxon>
        <taxon>Metazoa</taxon>
        <taxon>Spiralia</taxon>
        <taxon>Lophotrochozoa</taxon>
        <taxon>Platyhelminthes</taxon>
        <taxon>Trematoda</taxon>
        <taxon>Digenea</taxon>
        <taxon>Plagiorchiida</taxon>
        <taxon>Troglotremata</taxon>
        <taxon>Troglotrematidae</taxon>
        <taxon>Paragonimus</taxon>
    </lineage>
</organism>
<evidence type="ECO:0000313" key="1">
    <source>
        <dbReference type="EMBL" id="KAF5398542.1"/>
    </source>
</evidence>
<reference evidence="1" key="1">
    <citation type="submission" date="2019-05" db="EMBL/GenBank/DDBJ databases">
        <title>Annotation for the trematode Paragonimus heterotremus.</title>
        <authorList>
            <person name="Choi Y.-J."/>
        </authorList>
    </citation>
    <scope>NUCLEOTIDE SEQUENCE</scope>
    <source>
        <strain evidence="1">LC</strain>
    </source>
</reference>
<dbReference type="EMBL" id="LUCH01004899">
    <property type="protein sequence ID" value="KAF5398542.1"/>
    <property type="molecule type" value="Genomic_DNA"/>
</dbReference>
<sequence length="66" mass="7884">MIEDRDYEKGICFQNFSLLERQLKVGDLFEMFLVPEGFSGLRRVELLTRSMSIRLMEHNLILTKIY</sequence>
<comment type="caution">
    <text evidence="1">The sequence shown here is derived from an EMBL/GenBank/DDBJ whole genome shotgun (WGS) entry which is preliminary data.</text>
</comment>
<protein>
    <submittedName>
        <fullName evidence="1">Uncharacterized protein</fullName>
    </submittedName>
</protein>
<evidence type="ECO:0000313" key="2">
    <source>
        <dbReference type="Proteomes" id="UP000748531"/>
    </source>
</evidence>
<proteinExistence type="predicted"/>
<name>A0A8J4WV76_9TREM</name>
<dbReference type="AlphaFoldDB" id="A0A8J4WV76"/>
<gene>
    <name evidence="1" type="ORF">PHET_07808</name>
</gene>
<dbReference type="Proteomes" id="UP000748531">
    <property type="component" value="Unassembled WGS sequence"/>
</dbReference>
<keyword evidence="2" id="KW-1185">Reference proteome</keyword>
<accession>A0A8J4WV76</accession>